<dbReference type="AlphaFoldDB" id="A0A7W7QJG7"/>
<dbReference type="InterPro" id="IPR050345">
    <property type="entry name" value="Aliph_Amidase/BUP"/>
</dbReference>
<name>A0A7W7QJG7_9ACTN</name>
<dbReference type="PANTHER" id="PTHR43674:SF16">
    <property type="entry name" value="CARBON-NITROGEN FAMILY, PUTATIVE (AFU_ORTHOLOGUE AFUA_5G02350)-RELATED"/>
    <property type="match status" value="1"/>
</dbReference>
<keyword evidence="1 3" id="KW-0378">Hydrolase</keyword>
<feature type="domain" description="CN hydrolase" evidence="2">
    <location>
        <begin position="7"/>
        <end position="283"/>
    </location>
</feature>
<reference evidence="3 4" key="1">
    <citation type="submission" date="2020-08" db="EMBL/GenBank/DDBJ databases">
        <title>Genomic Encyclopedia of Type Strains, Phase III (KMG-III): the genomes of soil and plant-associated and newly described type strains.</title>
        <authorList>
            <person name="Whitman W."/>
        </authorList>
    </citation>
    <scope>NUCLEOTIDE SEQUENCE [LARGE SCALE GENOMIC DNA]</scope>
    <source>
        <strain evidence="3 4">CECT 8840</strain>
    </source>
</reference>
<keyword evidence="4" id="KW-1185">Reference proteome</keyword>
<protein>
    <submittedName>
        <fullName evidence="3">Putative amidohydrolase</fullName>
    </submittedName>
</protein>
<evidence type="ECO:0000256" key="1">
    <source>
        <dbReference type="ARBA" id="ARBA00022801"/>
    </source>
</evidence>
<comment type="caution">
    <text evidence="3">The sequence shown here is derived from an EMBL/GenBank/DDBJ whole genome shotgun (WGS) entry which is preliminary data.</text>
</comment>
<evidence type="ECO:0000313" key="4">
    <source>
        <dbReference type="Proteomes" id="UP000552644"/>
    </source>
</evidence>
<dbReference type="Pfam" id="PF00795">
    <property type="entry name" value="CN_hydrolase"/>
    <property type="match status" value="1"/>
</dbReference>
<sequence length="355" mass="40366">MIEAYQAVGLVPTMRGVRNRDEIQINLEHIEHLVKAASWLSSLDLPVRLIAIPEGALQGFNDEVLDIDHEDFAREVAIEVPGPETDRLGALARQWNTYIVAQAKALHPEFPGRFFNVGLVIDPEGEIVMTHYKTVPLLPVEHSVTPHDVWDRWVELYGKTLDAFYPVADTAIGRIGVLMANEASYPENARGLAMNGAEIIYRGPYPHPHVGNGLYAIQNQARALDNNCYLIACNVGTYYLNTDSDVPIDTFGGHSMVVDYKGQIVGRHDYGGASSWVSGTIDIEALRRFRANAQWDNWIKDLKTEQYQLIYEKPIYPKNLYLDRKPYNHTEFRTEVIDRQIELMHERGIWVRPEK</sequence>
<dbReference type="PANTHER" id="PTHR43674">
    <property type="entry name" value="NITRILASE C965.09-RELATED"/>
    <property type="match status" value="1"/>
</dbReference>
<dbReference type="PROSITE" id="PS50263">
    <property type="entry name" value="CN_HYDROLASE"/>
    <property type="match status" value="1"/>
</dbReference>
<evidence type="ECO:0000313" key="3">
    <source>
        <dbReference type="EMBL" id="MBB4914672.1"/>
    </source>
</evidence>
<dbReference type="InterPro" id="IPR003010">
    <property type="entry name" value="C-N_Hydrolase"/>
</dbReference>
<dbReference type="Proteomes" id="UP000552644">
    <property type="component" value="Unassembled WGS sequence"/>
</dbReference>
<dbReference type="InterPro" id="IPR036526">
    <property type="entry name" value="C-N_Hydrolase_sf"/>
</dbReference>
<gene>
    <name evidence="3" type="ORF">FHS44_001744</name>
</gene>
<dbReference type="SUPFAM" id="SSF56317">
    <property type="entry name" value="Carbon-nitrogen hydrolase"/>
    <property type="match status" value="1"/>
</dbReference>
<dbReference type="EMBL" id="JACHJP010000001">
    <property type="protein sequence ID" value="MBB4914672.1"/>
    <property type="molecule type" value="Genomic_DNA"/>
</dbReference>
<dbReference type="Gene3D" id="3.60.110.10">
    <property type="entry name" value="Carbon-nitrogen hydrolase"/>
    <property type="match status" value="1"/>
</dbReference>
<proteinExistence type="predicted"/>
<dbReference type="GO" id="GO:0016811">
    <property type="term" value="F:hydrolase activity, acting on carbon-nitrogen (but not peptide) bonds, in linear amides"/>
    <property type="evidence" value="ECO:0007669"/>
    <property type="project" value="TreeGrafter"/>
</dbReference>
<accession>A0A7W7QJG7</accession>
<dbReference type="RefSeq" id="WP_184713292.1">
    <property type="nucleotide sequence ID" value="NZ_JACHJP010000001.1"/>
</dbReference>
<evidence type="ECO:0000259" key="2">
    <source>
        <dbReference type="PROSITE" id="PS50263"/>
    </source>
</evidence>
<organism evidence="3 4">
    <name type="scientific">Streptosporangium saharense</name>
    <dbReference type="NCBI Taxonomy" id="1706840"/>
    <lineage>
        <taxon>Bacteria</taxon>
        <taxon>Bacillati</taxon>
        <taxon>Actinomycetota</taxon>
        <taxon>Actinomycetes</taxon>
        <taxon>Streptosporangiales</taxon>
        <taxon>Streptosporangiaceae</taxon>
        <taxon>Streptosporangium</taxon>
    </lineage>
</organism>